<name>A0A9D3YWH1_DREPO</name>
<protein>
    <submittedName>
        <fullName evidence="2">Uncharacterized protein</fullName>
    </submittedName>
</protein>
<dbReference type="AlphaFoldDB" id="A0A9D3YWH1"/>
<organism evidence="2 3">
    <name type="scientific">Dreissena polymorpha</name>
    <name type="common">Zebra mussel</name>
    <name type="synonym">Mytilus polymorpha</name>
    <dbReference type="NCBI Taxonomy" id="45954"/>
    <lineage>
        <taxon>Eukaryota</taxon>
        <taxon>Metazoa</taxon>
        <taxon>Spiralia</taxon>
        <taxon>Lophotrochozoa</taxon>
        <taxon>Mollusca</taxon>
        <taxon>Bivalvia</taxon>
        <taxon>Autobranchia</taxon>
        <taxon>Heteroconchia</taxon>
        <taxon>Euheterodonta</taxon>
        <taxon>Imparidentia</taxon>
        <taxon>Neoheterodontei</taxon>
        <taxon>Myida</taxon>
        <taxon>Dreissenoidea</taxon>
        <taxon>Dreissenidae</taxon>
        <taxon>Dreissena</taxon>
    </lineage>
</organism>
<proteinExistence type="predicted"/>
<feature type="region of interest" description="Disordered" evidence="1">
    <location>
        <begin position="1"/>
        <end position="23"/>
    </location>
</feature>
<comment type="caution">
    <text evidence="2">The sequence shown here is derived from an EMBL/GenBank/DDBJ whole genome shotgun (WGS) entry which is preliminary data.</text>
</comment>
<dbReference type="EMBL" id="JAIWYP010000014">
    <property type="protein sequence ID" value="KAH3706371.1"/>
    <property type="molecule type" value="Genomic_DNA"/>
</dbReference>
<evidence type="ECO:0000313" key="3">
    <source>
        <dbReference type="Proteomes" id="UP000828390"/>
    </source>
</evidence>
<accession>A0A9D3YWH1</accession>
<dbReference type="Proteomes" id="UP000828390">
    <property type="component" value="Unassembled WGS sequence"/>
</dbReference>
<gene>
    <name evidence="2" type="ORF">DPMN_065757</name>
</gene>
<reference evidence="2" key="2">
    <citation type="submission" date="2020-11" db="EMBL/GenBank/DDBJ databases">
        <authorList>
            <person name="McCartney M.A."/>
            <person name="Auch B."/>
            <person name="Kono T."/>
            <person name="Mallez S."/>
            <person name="Becker A."/>
            <person name="Gohl D.M."/>
            <person name="Silverstein K.A.T."/>
            <person name="Koren S."/>
            <person name="Bechman K.B."/>
            <person name="Herman A."/>
            <person name="Abrahante J.E."/>
            <person name="Garbe J."/>
        </authorList>
    </citation>
    <scope>NUCLEOTIDE SEQUENCE</scope>
    <source>
        <strain evidence="2">Duluth1</strain>
        <tissue evidence="2">Whole animal</tissue>
    </source>
</reference>
<sequence>MRVTSLSEVRKMSKVNNSGVERGTNSLNVEVPVQRVSSFKTVKRPVIKKRNEDKGFTLFSGPRKPKHNGLTLELLQSLTPFKNGVDLVTQESRDLLLNCIKLHPSVHEVFFPEVTKDPRITQEGLRGFPIHRMAVAIICETISKGEDPFKFYCMIEKNNLENVLTELYTSVHWKKLGFSMYCALYPLVVRDERTNISLQDFIDDDGPEWAERIIERMTEPSWTMGWVQKIVRGHVTEEEYNMAMNTLFVKLHMLDPQSVIPTFHLLNHIRALPECNLELATRDYLGGPLDATTLSAHAQTAVTKEVMPSNGASRMSLDKIDVFYGVDVEEFYNDGGAERRRMERATGRTTKERATSRIDAASCDLAFELGGSNLNSALSMFKICYCSNCVCNKERINFIQRYQAIFTHVRLYTV</sequence>
<keyword evidence="3" id="KW-1185">Reference proteome</keyword>
<evidence type="ECO:0000313" key="2">
    <source>
        <dbReference type="EMBL" id="KAH3706371.1"/>
    </source>
</evidence>
<reference evidence="2" key="1">
    <citation type="journal article" date="2019" name="bioRxiv">
        <title>The Genome of the Zebra Mussel, Dreissena polymorpha: A Resource for Invasive Species Research.</title>
        <authorList>
            <person name="McCartney M.A."/>
            <person name="Auch B."/>
            <person name="Kono T."/>
            <person name="Mallez S."/>
            <person name="Zhang Y."/>
            <person name="Obille A."/>
            <person name="Becker A."/>
            <person name="Abrahante J.E."/>
            <person name="Garbe J."/>
            <person name="Badalamenti J.P."/>
            <person name="Herman A."/>
            <person name="Mangelson H."/>
            <person name="Liachko I."/>
            <person name="Sullivan S."/>
            <person name="Sone E.D."/>
            <person name="Koren S."/>
            <person name="Silverstein K.A.T."/>
            <person name="Beckman K.B."/>
            <person name="Gohl D.M."/>
        </authorList>
    </citation>
    <scope>NUCLEOTIDE SEQUENCE</scope>
    <source>
        <strain evidence="2">Duluth1</strain>
        <tissue evidence="2">Whole animal</tissue>
    </source>
</reference>
<feature type="compositionally biased region" description="Polar residues" evidence="1">
    <location>
        <begin position="14"/>
        <end position="23"/>
    </location>
</feature>
<dbReference type="OrthoDB" id="6282642at2759"/>
<evidence type="ECO:0000256" key="1">
    <source>
        <dbReference type="SAM" id="MobiDB-lite"/>
    </source>
</evidence>